<organism evidence="4">
    <name type="scientific">Echinostoma caproni</name>
    <dbReference type="NCBI Taxonomy" id="27848"/>
    <lineage>
        <taxon>Eukaryota</taxon>
        <taxon>Metazoa</taxon>
        <taxon>Spiralia</taxon>
        <taxon>Lophotrochozoa</taxon>
        <taxon>Platyhelminthes</taxon>
        <taxon>Trematoda</taxon>
        <taxon>Digenea</taxon>
        <taxon>Plagiorchiida</taxon>
        <taxon>Echinostomata</taxon>
        <taxon>Echinostomatoidea</taxon>
        <taxon>Echinostomatidae</taxon>
        <taxon>Echinostoma</taxon>
    </lineage>
</organism>
<evidence type="ECO:0000256" key="1">
    <source>
        <dbReference type="SAM" id="SignalP"/>
    </source>
</evidence>
<evidence type="ECO:0000313" key="3">
    <source>
        <dbReference type="Proteomes" id="UP000272942"/>
    </source>
</evidence>
<keyword evidence="3" id="KW-1185">Reference proteome</keyword>
<evidence type="ECO:0000313" key="4">
    <source>
        <dbReference type="WBParaSite" id="ECPE_0001438901-mRNA-1"/>
    </source>
</evidence>
<name>A0A183B564_9TREM</name>
<gene>
    <name evidence="2" type="ORF">ECPE_LOCUS14349</name>
</gene>
<feature type="signal peptide" evidence="1">
    <location>
        <begin position="1"/>
        <end position="25"/>
    </location>
</feature>
<dbReference type="EMBL" id="UZAN01057341">
    <property type="protein sequence ID" value="VDP91621.1"/>
    <property type="molecule type" value="Genomic_DNA"/>
</dbReference>
<dbReference type="WBParaSite" id="ECPE_0001438901-mRNA-1">
    <property type="protein sequence ID" value="ECPE_0001438901-mRNA-1"/>
    <property type="gene ID" value="ECPE_0001438901"/>
</dbReference>
<dbReference type="OrthoDB" id="6310872at2759"/>
<proteinExistence type="predicted"/>
<feature type="chain" id="PRO_5043138317" evidence="1">
    <location>
        <begin position="26"/>
        <end position="211"/>
    </location>
</feature>
<evidence type="ECO:0000313" key="2">
    <source>
        <dbReference type="EMBL" id="VDP91621.1"/>
    </source>
</evidence>
<reference evidence="4" key="1">
    <citation type="submission" date="2016-06" db="UniProtKB">
        <authorList>
            <consortium name="WormBaseParasite"/>
        </authorList>
    </citation>
    <scope>IDENTIFICATION</scope>
</reference>
<keyword evidence="1" id="KW-0732">Signal</keyword>
<dbReference type="AlphaFoldDB" id="A0A183B564"/>
<dbReference type="Proteomes" id="UP000272942">
    <property type="component" value="Unassembled WGS sequence"/>
</dbReference>
<accession>A0A183B564</accession>
<protein>
    <submittedName>
        <fullName evidence="4">Secreted protein</fullName>
    </submittedName>
</protein>
<sequence>MQLNAQTLVLVLFSLSTFQSGSVDASCCCGCPDVFDHFLCNALSWANPIEPRPPQTNVVFEATPQVKQWLLDNMINYICAVPNNLFVVFIKSVSSSRSYITQVVRIDPRQYVRWNSTLLNPFGSPTFHAETPYLLFSNKKLPVVKDSSKLDLGSMPALTTFIPLRDLTSTIDTVYRRWVNFTEQANSTTTEPILCLRLEWLDYLIQYIGLL</sequence>
<reference evidence="2 3" key="2">
    <citation type="submission" date="2018-11" db="EMBL/GenBank/DDBJ databases">
        <authorList>
            <consortium name="Pathogen Informatics"/>
        </authorList>
    </citation>
    <scope>NUCLEOTIDE SEQUENCE [LARGE SCALE GENOMIC DNA]</scope>
    <source>
        <strain evidence="2 3">Egypt</strain>
    </source>
</reference>